<dbReference type="AlphaFoldDB" id="A0A1R2C5D4"/>
<dbReference type="GO" id="GO:0016020">
    <property type="term" value="C:membrane"/>
    <property type="evidence" value="ECO:0007669"/>
    <property type="project" value="TreeGrafter"/>
</dbReference>
<evidence type="ECO:0000313" key="2">
    <source>
        <dbReference type="Proteomes" id="UP000187209"/>
    </source>
</evidence>
<evidence type="ECO:0000313" key="1">
    <source>
        <dbReference type="EMBL" id="OMJ84145.1"/>
    </source>
</evidence>
<dbReference type="GO" id="GO:0000138">
    <property type="term" value="C:Golgi trans cisterna"/>
    <property type="evidence" value="ECO:0007669"/>
    <property type="project" value="TreeGrafter"/>
</dbReference>
<comment type="caution">
    <text evidence="1">The sequence shown here is derived from an EMBL/GenBank/DDBJ whole genome shotgun (WGS) entry which is preliminary data.</text>
</comment>
<keyword evidence="2" id="KW-1185">Reference proteome</keyword>
<dbReference type="Proteomes" id="UP000187209">
    <property type="component" value="Unassembled WGS sequence"/>
</dbReference>
<dbReference type="Pfam" id="PF12722">
    <property type="entry name" value="Hid1"/>
    <property type="match status" value="2"/>
</dbReference>
<name>A0A1R2C5D4_9CILI</name>
<dbReference type="GO" id="GO:0005797">
    <property type="term" value="C:Golgi medial cisterna"/>
    <property type="evidence" value="ECO:0007669"/>
    <property type="project" value="TreeGrafter"/>
</dbReference>
<gene>
    <name evidence="1" type="ORF">SteCoe_14769</name>
</gene>
<protein>
    <recommendedName>
        <fullName evidence="3">Dymeclin</fullName>
    </recommendedName>
</protein>
<dbReference type="EMBL" id="MPUH01000278">
    <property type="protein sequence ID" value="OMJ84145.1"/>
    <property type="molecule type" value="Genomic_DNA"/>
</dbReference>
<dbReference type="PANTHER" id="PTHR21575">
    <property type="entry name" value="PROTEIN HID1"/>
    <property type="match status" value="1"/>
</dbReference>
<dbReference type="PANTHER" id="PTHR21575:SF12">
    <property type="entry name" value="PROTEIN HID1"/>
    <property type="match status" value="1"/>
</dbReference>
<reference evidence="1 2" key="1">
    <citation type="submission" date="2016-11" db="EMBL/GenBank/DDBJ databases">
        <title>The macronuclear genome of Stentor coeruleus: a giant cell with tiny introns.</title>
        <authorList>
            <person name="Slabodnick M."/>
            <person name="Ruby J.G."/>
            <person name="Reiff S.B."/>
            <person name="Swart E.C."/>
            <person name="Gosai S."/>
            <person name="Prabakaran S."/>
            <person name="Witkowska E."/>
            <person name="Larue G.E."/>
            <person name="Fisher S."/>
            <person name="Freeman R.M."/>
            <person name="Gunawardena J."/>
            <person name="Chu W."/>
            <person name="Stover N.A."/>
            <person name="Gregory B.D."/>
            <person name="Nowacki M."/>
            <person name="Derisi J."/>
            <person name="Roy S.W."/>
            <person name="Marshall W.F."/>
            <person name="Sood P."/>
        </authorList>
    </citation>
    <scope>NUCLEOTIDE SEQUENCE [LARGE SCALE GENOMIC DNA]</scope>
    <source>
        <strain evidence="1">WM001</strain>
    </source>
</reference>
<dbReference type="OrthoDB" id="310000at2759"/>
<evidence type="ECO:0008006" key="3">
    <source>
        <dbReference type="Google" id="ProtNLM"/>
    </source>
</evidence>
<organism evidence="1 2">
    <name type="scientific">Stentor coeruleus</name>
    <dbReference type="NCBI Taxonomy" id="5963"/>
    <lineage>
        <taxon>Eukaryota</taxon>
        <taxon>Sar</taxon>
        <taxon>Alveolata</taxon>
        <taxon>Ciliophora</taxon>
        <taxon>Postciliodesmatophora</taxon>
        <taxon>Heterotrichea</taxon>
        <taxon>Heterotrichida</taxon>
        <taxon>Stentoridae</taxon>
        <taxon>Stentor</taxon>
    </lineage>
</organism>
<accession>A0A1R2C5D4</accession>
<sequence length="653" mass="76299">MGNNDSRTIFRDQIQILVNEDIPSDKFEYWDMLFNLSITPSDVYSMIPDADIITLLTNRKDNFLRLLDYSLSILDDIALTQDLTPIKITAGCSSAKILVRLIPFIAEDNSIMWDDQYRGIKIIITILKLMFTSNFAVSGKVKNEISDCENYDENRIWGYGLKKGVNNEQVNGMMWMVRYDLVRILLALCSTEMFRKPNESSRNLYALFIVSKANAYVSQMFYSLVNTVVSFNHMGYWKLPYSSYFNYEYQEKTVQISIQLLCSLTYVKNELYDNICLLEKAGFNDEDFSKNYFVTKLNEINQQEDMLYIYNSCKEILSIVTISQNTYLPGSVKDIQCKDEIILLLWILIKHSPCFKEFLGSQENAYEIIIPLVQMLNSQDFIITSCTSYILLHLSTLRGVSSNLHHPFPNVSMDLPLFYGNYSDFIIIALSRIVFMNSLYYTPLYPYFFMTICNISPYIRSLCPNSSQSLIKLLEKVSTRIFLLESEKNNYLLFYILETINNIIEYQWQASSVLVLNLIRKKETLYKIFQLPERWEETKESTESWKTKDWFNKWAQLLPFDILKCLMQHVIPNLESFTKSNPKASEDQILNHISQITLIGLLPPPGRIIPRIIEVSHYSDIYENAYLWTLIYTKSIPYEIVPRRKIQLVSFSE</sequence>
<dbReference type="InterPro" id="IPR026705">
    <property type="entry name" value="Hid-1/Ecm30"/>
</dbReference>
<proteinExistence type="predicted"/>